<feature type="transmembrane region" description="Helical" evidence="8">
    <location>
        <begin position="190"/>
        <end position="210"/>
    </location>
</feature>
<keyword evidence="3" id="KW-0813">Transport</keyword>
<dbReference type="Pfam" id="PF00892">
    <property type="entry name" value="EamA"/>
    <property type="match status" value="2"/>
</dbReference>
<keyword evidence="7 8" id="KW-0472">Membrane</keyword>
<organism evidence="10">
    <name type="scientific">bioreactor metagenome</name>
    <dbReference type="NCBI Taxonomy" id="1076179"/>
    <lineage>
        <taxon>unclassified sequences</taxon>
        <taxon>metagenomes</taxon>
        <taxon>ecological metagenomes</taxon>
    </lineage>
</organism>
<evidence type="ECO:0000256" key="2">
    <source>
        <dbReference type="ARBA" id="ARBA00007362"/>
    </source>
</evidence>
<comment type="subcellular location">
    <subcellularLocation>
        <location evidence="1">Cell membrane</location>
        <topology evidence="1">Multi-pass membrane protein</topology>
    </subcellularLocation>
</comment>
<keyword evidence="4" id="KW-1003">Cell membrane</keyword>
<sequence length="309" mass="33817">MRGMREGNYQSKHRHTRSPETGGTLAAFVAYGMWGLFPLYWKQLKHVESMQILAHRILWAAVFCLILMLVWKRFSEIGKLLRQKRKFFIVFLASIVVTSNWGLYIWAVNIGRVVESALGYYINPLVSVLLGALFFKERVDPWTKLAVALASLGIVGAAVLYGSVPWVSLLLAVTFAIYGALKKRVGIEPLISLAVETFIAAPFALAFLLSRQATGAGAFWNAGAPTTILLVMAGVVTAVPLFFFAQAANSISLQKMGFIQYVSPCGQLFIGVVIYGEKPTAALLMAFAGVISAVIIYVFTRKRSVGSPG</sequence>
<dbReference type="PANTHER" id="PTHR22911">
    <property type="entry name" value="ACYL-MALONYL CONDENSING ENZYME-RELATED"/>
    <property type="match status" value="1"/>
</dbReference>
<accession>A0A644TDP5</accession>
<feature type="domain" description="EamA" evidence="9">
    <location>
        <begin position="23"/>
        <end position="156"/>
    </location>
</feature>
<feature type="transmembrane region" description="Helical" evidence="8">
    <location>
        <begin position="87"/>
        <end position="106"/>
    </location>
</feature>
<evidence type="ECO:0000256" key="4">
    <source>
        <dbReference type="ARBA" id="ARBA00022475"/>
    </source>
</evidence>
<reference evidence="10" key="1">
    <citation type="submission" date="2019-08" db="EMBL/GenBank/DDBJ databases">
        <authorList>
            <person name="Kucharzyk K."/>
            <person name="Murdoch R.W."/>
            <person name="Higgins S."/>
            <person name="Loffler F."/>
        </authorList>
    </citation>
    <scope>NUCLEOTIDE SEQUENCE</scope>
</reference>
<evidence type="ECO:0000259" key="9">
    <source>
        <dbReference type="Pfam" id="PF00892"/>
    </source>
</evidence>
<dbReference type="GO" id="GO:0005886">
    <property type="term" value="C:plasma membrane"/>
    <property type="evidence" value="ECO:0007669"/>
    <property type="project" value="UniProtKB-SubCell"/>
</dbReference>
<dbReference type="InterPro" id="IPR037185">
    <property type="entry name" value="EmrE-like"/>
</dbReference>
<feature type="transmembrane region" description="Helical" evidence="8">
    <location>
        <begin position="118"/>
        <end position="135"/>
    </location>
</feature>
<dbReference type="PANTHER" id="PTHR22911:SF137">
    <property type="entry name" value="SOLUTE CARRIER FAMILY 35 MEMBER G2-RELATED"/>
    <property type="match status" value="1"/>
</dbReference>
<feature type="transmembrane region" description="Helical" evidence="8">
    <location>
        <begin position="53"/>
        <end position="71"/>
    </location>
</feature>
<comment type="caution">
    <text evidence="10">The sequence shown here is derived from an EMBL/GenBank/DDBJ whole genome shotgun (WGS) entry which is preliminary data.</text>
</comment>
<keyword evidence="6 8" id="KW-1133">Transmembrane helix</keyword>
<evidence type="ECO:0000256" key="6">
    <source>
        <dbReference type="ARBA" id="ARBA00022989"/>
    </source>
</evidence>
<dbReference type="EMBL" id="VSSQ01000025">
    <property type="protein sequence ID" value="MPL64567.1"/>
    <property type="molecule type" value="Genomic_DNA"/>
</dbReference>
<evidence type="ECO:0000256" key="3">
    <source>
        <dbReference type="ARBA" id="ARBA00022448"/>
    </source>
</evidence>
<evidence type="ECO:0000256" key="5">
    <source>
        <dbReference type="ARBA" id="ARBA00022692"/>
    </source>
</evidence>
<comment type="similarity">
    <text evidence="2">Belongs to the EamA transporter family.</text>
</comment>
<evidence type="ECO:0000256" key="8">
    <source>
        <dbReference type="SAM" id="Phobius"/>
    </source>
</evidence>
<protein>
    <submittedName>
        <fullName evidence="10">Protein RarD</fullName>
    </submittedName>
</protein>
<feature type="transmembrane region" description="Helical" evidence="8">
    <location>
        <begin position="257"/>
        <end position="275"/>
    </location>
</feature>
<dbReference type="InterPro" id="IPR000620">
    <property type="entry name" value="EamA_dom"/>
</dbReference>
<proteinExistence type="inferred from homology"/>
<feature type="transmembrane region" description="Helical" evidence="8">
    <location>
        <begin position="222"/>
        <end position="245"/>
    </location>
</feature>
<gene>
    <name evidence="10" type="primary">rarD_2</name>
    <name evidence="10" type="ORF">SDC9_10222</name>
</gene>
<feature type="domain" description="EamA" evidence="9">
    <location>
        <begin position="168"/>
        <end position="298"/>
    </location>
</feature>
<keyword evidence="5 8" id="KW-0812">Transmembrane</keyword>
<dbReference type="SUPFAM" id="SSF103481">
    <property type="entry name" value="Multidrug resistance efflux transporter EmrE"/>
    <property type="match status" value="2"/>
</dbReference>
<dbReference type="AlphaFoldDB" id="A0A644TDP5"/>
<feature type="transmembrane region" description="Helical" evidence="8">
    <location>
        <begin position="166"/>
        <end position="181"/>
    </location>
</feature>
<dbReference type="NCBIfam" id="TIGR00688">
    <property type="entry name" value="rarD"/>
    <property type="match status" value="1"/>
</dbReference>
<name>A0A644TDP5_9ZZZZ</name>
<evidence type="ECO:0000256" key="7">
    <source>
        <dbReference type="ARBA" id="ARBA00023136"/>
    </source>
</evidence>
<evidence type="ECO:0000256" key="1">
    <source>
        <dbReference type="ARBA" id="ARBA00004651"/>
    </source>
</evidence>
<dbReference type="InterPro" id="IPR004626">
    <property type="entry name" value="RarD"/>
</dbReference>
<evidence type="ECO:0000313" key="10">
    <source>
        <dbReference type="EMBL" id="MPL64567.1"/>
    </source>
</evidence>
<feature type="transmembrane region" description="Helical" evidence="8">
    <location>
        <begin position="142"/>
        <end position="160"/>
    </location>
</feature>
<feature type="transmembrane region" description="Helical" evidence="8">
    <location>
        <begin position="281"/>
        <end position="300"/>
    </location>
</feature>
<feature type="transmembrane region" description="Helical" evidence="8">
    <location>
        <begin position="21"/>
        <end position="41"/>
    </location>
</feature>